<dbReference type="AlphaFoldDB" id="D6X1T6"/>
<keyword evidence="2" id="KW-1185">Reference proteome</keyword>
<gene>
    <name evidence="1" type="primary">GLEAN_12350</name>
    <name evidence="1" type="ORF">TcasGA2_TC012350</name>
</gene>
<dbReference type="HOGENOM" id="CLU_1327897_0_0_1"/>
<dbReference type="InParanoid" id="D6X1T6"/>
<reference evidence="1 2" key="2">
    <citation type="journal article" date="2010" name="Nucleic Acids Res.">
        <title>BeetleBase in 2010: revisions to provide comprehensive genomic information for Tribolium castaneum.</title>
        <authorList>
            <person name="Kim H.S."/>
            <person name="Murphy T."/>
            <person name="Xia J."/>
            <person name="Caragea D."/>
            <person name="Park Y."/>
            <person name="Beeman R.W."/>
            <person name="Lorenzen M.D."/>
            <person name="Butcher S."/>
            <person name="Manak J.R."/>
            <person name="Brown S.J."/>
        </authorList>
    </citation>
    <scope>GENOME REANNOTATION</scope>
    <source>
        <strain evidence="1 2">Georgia GA2</strain>
    </source>
</reference>
<sequence length="207" mass="23506">MSQERDIIAQDVNPELSLNQLHSEQRSKLSRLSCARGNEMFGQVAKNNKSSNFEITREFNNLSAVYRSRNKIFVVSSCYDLTSTKFLTTQLHSYSAKLGSGAKIVFVTAPFQSFDVDNGIRCSTESINGLQTKHLRINAFSFNFKINCRQDFTARVKILHTFETSPIVGRRVSFRIRAASVLWKSSTATERPRRLNSMNNVGYVLPH</sequence>
<reference evidence="1 2" key="1">
    <citation type="journal article" date="2008" name="Nature">
        <title>The genome of the model beetle and pest Tribolium castaneum.</title>
        <authorList>
            <consortium name="Tribolium Genome Sequencing Consortium"/>
            <person name="Richards S."/>
            <person name="Gibbs R.A."/>
            <person name="Weinstock G.M."/>
            <person name="Brown S.J."/>
            <person name="Denell R."/>
            <person name="Beeman R.W."/>
            <person name="Gibbs R."/>
            <person name="Beeman R.W."/>
            <person name="Brown S.J."/>
            <person name="Bucher G."/>
            <person name="Friedrich M."/>
            <person name="Grimmelikhuijzen C.J."/>
            <person name="Klingler M."/>
            <person name="Lorenzen M."/>
            <person name="Richards S."/>
            <person name="Roth S."/>
            <person name="Schroder R."/>
            <person name="Tautz D."/>
            <person name="Zdobnov E.M."/>
            <person name="Muzny D."/>
            <person name="Gibbs R.A."/>
            <person name="Weinstock G.M."/>
            <person name="Attaway T."/>
            <person name="Bell S."/>
            <person name="Buhay C.J."/>
            <person name="Chandrabose M.N."/>
            <person name="Chavez D."/>
            <person name="Clerk-Blankenburg K.P."/>
            <person name="Cree A."/>
            <person name="Dao M."/>
            <person name="Davis C."/>
            <person name="Chacko J."/>
            <person name="Dinh H."/>
            <person name="Dugan-Rocha S."/>
            <person name="Fowler G."/>
            <person name="Garner T.T."/>
            <person name="Garnes J."/>
            <person name="Gnirke A."/>
            <person name="Hawes A."/>
            <person name="Hernandez J."/>
            <person name="Hines S."/>
            <person name="Holder M."/>
            <person name="Hume J."/>
            <person name="Jhangiani S.N."/>
            <person name="Joshi V."/>
            <person name="Khan Z.M."/>
            <person name="Jackson L."/>
            <person name="Kovar C."/>
            <person name="Kowis A."/>
            <person name="Lee S."/>
            <person name="Lewis L.R."/>
            <person name="Margolis J."/>
            <person name="Morgan M."/>
            <person name="Nazareth L.V."/>
            <person name="Nguyen N."/>
            <person name="Okwuonu G."/>
            <person name="Parker D."/>
            <person name="Richards S."/>
            <person name="Ruiz S.J."/>
            <person name="Santibanez J."/>
            <person name="Savard J."/>
            <person name="Scherer S.E."/>
            <person name="Schneider B."/>
            <person name="Sodergren E."/>
            <person name="Tautz D."/>
            <person name="Vattahil S."/>
            <person name="Villasana D."/>
            <person name="White C.S."/>
            <person name="Wright R."/>
            <person name="Park Y."/>
            <person name="Beeman R.W."/>
            <person name="Lord J."/>
            <person name="Oppert B."/>
            <person name="Lorenzen M."/>
            <person name="Brown S."/>
            <person name="Wang L."/>
            <person name="Savard J."/>
            <person name="Tautz D."/>
            <person name="Richards S."/>
            <person name="Weinstock G."/>
            <person name="Gibbs R.A."/>
            <person name="Liu Y."/>
            <person name="Worley K."/>
            <person name="Weinstock G."/>
            <person name="Elsik C.G."/>
            <person name="Reese J.T."/>
            <person name="Elhaik E."/>
            <person name="Landan G."/>
            <person name="Graur D."/>
            <person name="Arensburger P."/>
            <person name="Atkinson P."/>
            <person name="Beeman R.W."/>
            <person name="Beidler J."/>
            <person name="Brown S.J."/>
            <person name="Demuth J.P."/>
            <person name="Drury D.W."/>
            <person name="Du Y.Z."/>
            <person name="Fujiwara H."/>
            <person name="Lorenzen M."/>
            <person name="Maselli V."/>
            <person name="Osanai M."/>
            <person name="Park Y."/>
            <person name="Robertson H.M."/>
            <person name="Tu Z."/>
            <person name="Wang J.J."/>
            <person name="Wang S."/>
            <person name="Richards S."/>
            <person name="Song H."/>
            <person name="Zhang L."/>
            <person name="Sodergren E."/>
            <person name="Werner D."/>
            <person name="Stanke M."/>
            <person name="Morgenstern B."/>
            <person name="Solovyev V."/>
            <person name="Kosarev P."/>
            <person name="Brown G."/>
            <person name="Chen H.C."/>
            <person name="Ermolaeva O."/>
            <person name="Hlavina W."/>
            <person name="Kapustin Y."/>
            <person name="Kiryutin B."/>
            <person name="Kitts P."/>
            <person name="Maglott D."/>
            <person name="Pruitt K."/>
            <person name="Sapojnikov V."/>
            <person name="Souvorov A."/>
            <person name="Mackey A.J."/>
            <person name="Waterhouse R.M."/>
            <person name="Wyder S."/>
            <person name="Zdobnov E.M."/>
            <person name="Zdobnov E.M."/>
            <person name="Wyder S."/>
            <person name="Kriventseva E.V."/>
            <person name="Kadowaki T."/>
            <person name="Bork P."/>
            <person name="Aranda M."/>
            <person name="Bao R."/>
            <person name="Beermann A."/>
            <person name="Berns N."/>
            <person name="Bolognesi R."/>
            <person name="Bonneton F."/>
            <person name="Bopp D."/>
            <person name="Brown S.J."/>
            <person name="Bucher G."/>
            <person name="Butts T."/>
            <person name="Chaumot A."/>
            <person name="Denell R.E."/>
            <person name="Ferrier D.E."/>
            <person name="Friedrich M."/>
            <person name="Gordon C.M."/>
            <person name="Jindra M."/>
            <person name="Klingler M."/>
            <person name="Lan Q."/>
            <person name="Lattorff H.M."/>
            <person name="Laudet V."/>
            <person name="von Levetsow C."/>
            <person name="Liu Z."/>
            <person name="Lutz R."/>
            <person name="Lynch J.A."/>
            <person name="da Fonseca R.N."/>
            <person name="Posnien N."/>
            <person name="Reuter R."/>
            <person name="Roth S."/>
            <person name="Savard J."/>
            <person name="Schinko J.B."/>
            <person name="Schmitt C."/>
            <person name="Schoppmeier M."/>
            <person name="Schroder R."/>
            <person name="Shippy T.D."/>
            <person name="Simonnet F."/>
            <person name="Marques-Souza H."/>
            <person name="Tautz D."/>
            <person name="Tomoyasu Y."/>
            <person name="Trauner J."/>
            <person name="Van der Zee M."/>
            <person name="Vervoort M."/>
            <person name="Wittkopp N."/>
            <person name="Wimmer E.A."/>
            <person name="Yang X."/>
            <person name="Jones A.K."/>
            <person name="Sattelle D.B."/>
            <person name="Ebert P.R."/>
            <person name="Nelson D."/>
            <person name="Scott J.G."/>
            <person name="Beeman R.W."/>
            <person name="Muthukrishnan S."/>
            <person name="Kramer K.J."/>
            <person name="Arakane Y."/>
            <person name="Beeman R.W."/>
            <person name="Zhu Q."/>
            <person name="Hogenkamp D."/>
            <person name="Dixit R."/>
            <person name="Oppert B."/>
            <person name="Jiang H."/>
            <person name="Zou Z."/>
            <person name="Marshall J."/>
            <person name="Elpidina E."/>
            <person name="Vinokurov K."/>
            <person name="Oppert C."/>
            <person name="Zou Z."/>
            <person name="Evans J."/>
            <person name="Lu Z."/>
            <person name="Zhao P."/>
            <person name="Sumathipala N."/>
            <person name="Altincicek B."/>
            <person name="Vilcinskas A."/>
            <person name="Williams M."/>
            <person name="Hultmark D."/>
            <person name="Hetru C."/>
            <person name="Jiang H."/>
            <person name="Grimmelikhuijzen C.J."/>
            <person name="Hauser F."/>
            <person name="Cazzamali G."/>
            <person name="Williamson M."/>
            <person name="Park Y."/>
            <person name="Li B."/>
            <person name="Tanaka Y."/>
            <person name="Predel R."/>
            <person name="Neupert S."/>
            <person name="Schachtner J."/>
            <person name="Verleyen P."/>
            <person name="Raible F."/>
            <person name="Bork P."/>
            <person name="Friedrich M."/>
            <person name="Walden K.K."/>
            <person name="Robertson H.M."/>
            <person name="Angeli S."/>
            <person name="Foret S."/>
            <person name="Bucher G."/>
            <person name="Schuetz S."/>
            <person name="Maleszka R."/>
            <person name="Wimmer E.A."/>
            <person name="Beeman R.W."/>
            <person name="Lorenzen M."/>
            <person name="Tomoyasu Y."/>
            <person name="Miller S.C."/>
            <person name="Grossmann D."/>
            <person name="Bucher G."/>
        </authorList>
    </citation>
    <scope>NUCLEOTIDE SEQUENCE [LARGE SCALE GENOMIC DNA]</scope>
    <source>
        <strain evidence="1 2">Georgia GA2</strain>
    </source>
</reference>
<dbReference type="Proteomes" id="UP000007266">
    <property type="component" value="Linkage group 9"/>
</dbReference>
<dbReference type="EMBL" id="KQ971371">
    <property type="protein sequence ID" value="EFA10160.1"/>
    <property type="molecule type" value="Genomic_DNA"/>
</dbReference>
<organism evidence="1 2">
    <name type="scientific">Tribolium castaneum</name>
    <name type="common">Red flour beetle</name>
    <dbReference type="NCBI Taxonomy" id="7070"/>
    <lineage>
        <taxon>Eukaryota</taxon>
        <taxon>Metazoa</taxon>
        <taxon>Ecdysozoa</taxon>
        <taxon>Arthropoda</taxon>
        <taxon>Hexapoda</taxon>
        <taxon>Insecta</taxon>
        <taxon>Pterygota</taxon>
        <taxon>Neoptera</taxon>
        <taxon>Endopterygota</taxon>
        <taxon>Coleoptera</taxon>
        <taxon>Polyphaga</taxon>
        <taxon>Cucujiformia</taxon>
        <taxon>Tenebrionidae</taxon>
        <taxon>Tenebrionidae incertae sedis</taxon>
        <taxon>Tribolium</taxon>
    </lineage>
</organism>
<name>D6X1T6_TRICA</name>
<evidence type="ECO:0000313" key="1">
    <source>
        <dbReference type="EMBL" id="EFA10160.1"/>
    </source>
</evidence>
<protein>
    <submittedName>
        <fullName evidence="1">Uncharacterized protein</fullName>
    </submittedName>
</protein>
<proteinExistence type="predicted"/>
<evidence type="ECO:0000313" key="2">
    <source>
        <dbReference type="Proteomes" id="UP000007266"/>
    </source>
</evidence>
<accession>D6X1T6</accession>